<dbReference type="Pfam" id="PF13391">
    <property type="entry name" value="HNH_2"/>
    <property type="match status" value="1"/>
</dbReference>
<comment type="caution">
    <text evidence="2">The sequence shown here is derived from an EMBL/GenBank/DDBJ whole genome shotgun (WGS) entry which is preliminary data.</text>
</comment>
<sequence length="601" mass="70448">MKQIILKPNSLQQPGLTPKTTIKLFEELFKEGDIIHLEFVETKNNSDLVKLFKNGVDFSKEISRINNKNKNRENLVFGTIRDKIFISLAIGIFEILTGEITIKSQIMNKNSENISFIYREKNTKDFKENFDKWFKGERISKNEIINDFQDGIFITNLFSTQLIKNPERINKELNDAYELNSNFLPLFFKSSGKNSKSLYRLSQYASFEPELDKYIGNKFDEVYFKFDRSKEIAQKIYKKMSKNLKKILMIEGEIEEQISFDYYPSKVKEKLLEFIKEKDILNSEYEFKLTKTKDLYTMTIGTQKIVDNKKFSTVLWNLWGLILGGNLAISPEDVNINYGPKLLTPFLGKKTFYINKNLYVGHIAKNNVKILLNAGGYFNNATKAYLTSGLKTFFMNKLGLSFPGIVKLEKERGYNRTEGAFFYIKNILNNNIIQGSKQEEKEIIKSQINQKHNQISQNDLETRKARQKFSDEVDEYYKKMMKTIENYTSIKDIHFPFFERAHIYEVSSARAVEDYKSISDPLNSLLLDPNTHKLWDKGYLILKPDGIFYDTKLRPTNLKIRANLLKDQRRLSYIAKRFGEDYQNIDENKEILRINTFNNKI</sequence>
<evidence type="ECO:0000313" key="2">
    <source>
        <dbReference type="EMBL" id="TCG12089.1"/>
    </source>
</evidence>
<evidence type="ECO:0000259" key="1">
    <source>
        <dbReference type="Pfam" id="PF13391"/>
    </source>
</evidence>
<proteinExistence type="predicted"/>
<evidence type="ECO:0000313" key="3">
    <source>
        <dbReference type="Proteomes" id="UP000291072"/>
    </source>
</evidence>
<gene>
    <name evidence="2" type="ORF">C4B25_00140</name>
</gene>
<organism evidence="2 3">
    <name type="scientific">Mycoplasma todarodis</name>
    <dbReference type="NCBI Taxonomy" id="1937191"/>
    <lineage>
        <taxon>Bacteria</taxon>
        <taxon>Bacillati</taxon>
        <taxon>Mycoplasmatota</taxon>
        <taxon>Mollicutes</taxon>
        <taxon>Mycoplasmataceae</taxon>
        <taxon>Mycoplasma</taxon>
    </lineage>
</organism>
<dbReference type="AlphaFoldDB" id="A0A4R0XYE6"/>
<protein>
    <recommendedName>
        <fullName evidence="1">HNH nuclease domain-containing protein</fullName>
    </recommendedName>
</protein>
<dbReference type="EMBL" id="PSZP01000001">
    <property type="protein sequence ID" value="TCG12089.1"/>
    <property type="molecule type" value="Genomic_DNA"/>
</dbReference>
<name>A0A4R0XYE6_9MOLU</name>
<keyword evidence="3" id="KW-1185">Reference proteome</keyword>
<dbReference type="Proteomes" id="UP000291072">
    <property type="component" value="Unassembled WGS sequence"/>
</dbReference>
<dbReference type="InterPro" id="IPR003615">
    <property type="entry name" value="HNH_nuc"/>
</dbReference>
<reference evidence="2 3" key="1">
    <citation type="submission" date="2018-02" db="EMBL/GenBank/DDBJ databases">
        <title>Mycoplasma marinum and Mycoplasma todarodis sp. nov., moderately halophilic and psychrotolerant mycoplasmas isolated from cephalopods.</title>
        <authorList>
            <person name="Viver T."/>
        </authorList>
    </citation>
    <scope>NUCLEOTIDE SEQUENCE [LARGE SCALE GENOMIC DNA]</scope>
    <source>
        <strain evidence="2 3">5H</strain>
    </source>
</reference>
<dbReference type="RefSeq" id="WP_131613042.1">
    <property type="nucleotide sequence ID" value="NZ_PSZP01000001.1"/>
</dbReference>
<feature type="domain" description="HNH nuclease" evidence="1">
    <location>
        <begin position="493"/>
        <end position="542"/>
    </location>
</feature>
<accession>A0A4R0XYE6</accession>